<dbReference type="RefSeq" id="WP_076513334.1">
    <property type="nucleotide sequence ID" value="NZ_FTOH01000001.1"/>
</dbReference>
<keyword evidence="2" id="KW-1185">Reference proteome</keyword>
<evidence type="ECO:0000313" key="1">
    <source>
        <dbReference type="EMBL" id="SIS41871.1"/>
    </source>
</evidence>
<proteinExistence type="predicted"/>
<dbReference type="EMBL" id="FTOH01000001">
    <property type="protein sequence ID" value="SIS41871.1"/>
    <property type="molecule type" value="Genomic_DNA"/>
</dbReference>
<dbReference type="Gene3D" id="3.10.20.480">
    <property type="entry name" value="Antirestriction protein ArdA, domain 1"/>
    <property type="match status" value="1"/>
</dbReference>
<dbReference type="STRING" id="484498.SAMN05421686_101116"/>
<organism evidence="1 2">
    <name type="scientific">Thalassolituus maritimus</name>
    <dbReference type="NCBI Taxonomy" id="484498"/>
    <lineage>
        <taxon>Bacteria</taxon>
        <taxon>Pseudomonadati</taxon>
        <taxon>Pseudomonadota</taxon>
        <taxon>Gammaproteobacteria</taxon>
        <taxon>Oceanospirillales</taxon>
        <taxon>Oceanospirillaceae</taxon>
        <taxon>Thalassolituus</taxon>
    </lineage>
</organism>
<name>A0A1N7IXZ6_9GAMM</name>
<dbReference type="Proteomes" id="UP000185639">
    <property type="component" value="Unassembled WGS sequence"/>
</dbReference>
<evidence type="ECO:0000313" key="2">
    <source>
        <dbReference type="Proteomes" id="UP000185639"/>
    </source>
</evidence>
<reference evidence="2" key="1">
    <citation type="submission" date="2017-01" db="EMBL/GenBank/DDBJ databases">
        <authorList>
            <person name="Varghese N."/>
            <person name="Submissions S."/>
        </authorList>
    </citation>
    <scope>NUCLEOTIDE SEQUENCE [LARGE SCALE GENOMIC DNA]</scope>
    <source>
        <strain evidence="2">DSM 24913</strain>
    </source>
</reference>
<dbReference type="Pfam" id="PF07275">
    <property type="entry name" value="ArdA"/>
    <property type="match status" value="1"/>
</dbReference>
<dbReference type="OrthoDB" id="944647at2"/>
<dbReference type="AlphaFoldDB" id="A0A1N7IXZ6"/>
<dbReference type="InterPro" id="IPR041895">
    <property type="entry name" value="ArdA_dom1"/>
</dbReference>
<sequence>MSEEIRIYVACLAAYSSGYLHGVWIDATKELDDIQEQVSNMLKSSPIEMAEEYAIHDYEGFESVRLSEWEGLERAHNIACFIEEHGTLGAELLNIYDIEEASKVLENNYHGCFSSLADYAEQFTCETSSVPEHLQYYIDYERMGRDWKMSGDIYTIETAHDEVHIFSNH</sequence>
<dbReference type="InterPro" id="IPR009899">
    <property type="entry name" value="ArdA"/>
</dbReference>
<accession>A0A1N7IXZ6</accession>
<protein>
    <submittedName>
        <fullName evidence="1">Antirestriction protein</fullName>
    </submittedName>
</protein>
<dbReference type="Gene3D" id="1.10.10.1190">
    <property type="entry name" value="Antirestriction protein ArdA, domain 3"/>
    <property type="match status" value="1"/>
</dbReference>
<dbReference type="InterPro" id="IPR041893">
    <property type="entry name" value="ArdA_dom3"/>
</dbReference>
<gene>
    <name evidence="1" type="ORF">SAMN05421686_101116</name>
</gene>